<proteinExistence type="predicted"/>
<evidence type="ECO:0000313" key="1">
    <source>
        <dbReference type="EMBL" id="CAI9560820.1"/>
    </source>
</evidence>
<reference evidence="1" key="1">
    <citation type="submission" date="2023-05" db="EMBL/GenBank/DDBJ databases">
        <authorList>
            <person name="Stuckert A."/>
        </authorList>
    </citation>
    <scope>NUCLEOTIDE SEQUENCE</scope>
</reference>
<comment type="caution">
    <text evidence="1">The sequence shown here is derived from an EMBL/GenBank/DDBJ whole genome shotgun (WGS) entry which is preliminary data.</text>
</comment>
<dbReference type="EMBL" id="CATNWA010010906">
    <property type="protein sequence ID" value="CAI9560820.1"/>
    <property type="molecule type" value="Genomic_DNA"/>
</dbReference>
<organism evidence="1 2">
    <name type="scientific">Staurois parvus</name>
    <dbReference type="NCBI Taxonomy" id="386267"/>
    <lineage>
        <taxon>Eukaryota</taxon>
        <taxon>Metazoa</taxon>
        <taxon>Chordata</taxon>
        <taxon>Craniata</taxon>
        <taxon>Vertebrata</taxon>
        <taxon>Euteleostomi</taxon>
        <taxon>Amphibia</taxon>
        <taxon>Batrachia</taxon>
        <taxon>Anura</taxon>
        <taxon>Neobatrachia</taxon>
        <taxon>Ranoidea</taxon>
        <taxon>Ranidae</taxon>
        <taxon>Staurois</taxon>
    </lineage>
</organism>
<gene>
    <name evidence="1" type="ORF">SPARVUS_LOCUS5344100</name>
</gene>
<evidence type="ECO:0000313" key="2">
    <source>
        <dbReference type="Proteomes" id="UP001162483"/>
    </source>
</evidence>
<evidence type="ECO:0008006" key="3">
    <source>
        <dbReference type="Google" id="ProtNLM"/>
    </source>
</evidence>
<sequence>MCHFQVSSHCWWFPFCHRCAVWPPIAASLHRHTGGSTLCFGPVYCPMSEMCGDSKIDTALSSACHTDCQYYFSSPQLQGHLN</sequence>
<protein>
    <recommendedName>
        <fullName evidence="3">Secreted protein</fullName>
    </recommendedName>
</protein>
<accession>A0ABN9CMA2</accession>
<keyword evidence="2" id="KW-1185">Reference proteome</keyword>
<dbReference type="Proteomes" id="UP001162483">
    <property type="component" value="Unassembled WGS sequence"/>
</dbReference>
<name>A0ABN9CMA2_9NEOB</name>
<dbReference type="EMBL" id="CATNWA010010906">
    <property type="protein sequence ID" value="CAI9560819.1"/>
    <property type="molecule type" value="Genomic_DNA"/>
</dbReference>